<dbReference type="GO" id="GO:0003700">
    <property type="term" value="F:DNA-binding transcription factor activity"/>
    <property type="evidence" value="ECO:0007669"/>
    <property type="project" value="InterPro"/>
</dbReference>
<dbReference type="EMBL" id="LR134377">
    <property type="protein sequence ID" value="VEH04534.1"/>
    <property type="molecule type" value="Genomic_DNA"/>
</dbReference>
<feature type="domain" description="HTH arsR-type" evidence="4">
    <location>
        <begin position="14"/>
        <end position="109"/>
    </location>
</feature>
<dbReference type="InterPro" id="IPR036390">
    <property type="entry name" value="WH_DNA-bd_sf"/>
</dbReference>
<proteinExistence type="predicted"/>
<accession>A0A0F6QZJ8</accession>
<dbReference type="PROSITE" id="PS50987">
    <property type="entry name" value="HTH_ARSR_2"/>
    <property type="match status" value="1"/>
</dbReference>
<gene>
    <name evidence="6" type="primary">czrA</name>
    <name evidence="6" type="ORF">NCTC949_00145</name>
    <name evidence="5" type="ORF">UL82_02730</name>
</gene>
<dbReference type="Pfam" id="PF01022">
    <property type="entry name" value="HTH_5"/>
    <property type="match status" value="1"/>
</dbReference>
<dbReference type="STRING" id="35755.UL82_02730"/>
<reference evidence="5 7" key="1">
    <citation type="journal article" date="2015" name="Genome Announc.">
        <title>Complete Genome Sequence of Corynebacterium kutscheri DSM 20755, a Corynebacterial Type Strain with Remarkably Low G+C Content of Chromosomal DNA.</title>
        <authorList>
            <person name="Ruckert C."/>
            <person name="Albersmeier A."/>
            <person name="Winkler A."/>
            <person name="Tauch A."/>
        </authorList>
    </citation>
    <scope>NUCLEOTIDE SEQUENCE [LARGE SCALE GENOMIC DNA]</scope>
    <source>
        <strain evidence="5 7">DSM 20755</strain>
    </source>
</reference>
<keyword evidence="2" id="KW-0238">DNA-binding</keyword>
<dbReference type="SUPFAM" id="SSF46785">
    <property type="entry name" value="Winged helix' DNA-binding domain"/>
    <property type="match status" value="1"/>
</dbReference>
<sequence length="123" mass="13789">MRMYEDNDINNTLFNEEVVSAASEVFSMLADITRIKIILALSTHGELAVGTLAKVVNRRPPSVSQHLAKMRMLRIVLSRQEGTTVYYRLADEHASALVREALHQAEHTLIETSQIPGHHIGDQ</sequence>
<evidence type="ECO:0000313" key="6">
    <source>
        <dbReference type="EMBL" id="VEH04534.1"/>
    </source>
</evidence>
<dbReference type="NCBIfam" id="NF033788">
    <property type="entry name" value="HTH_metalloreg"/>
    <property type="match status" value="1"/>
</dbReference>
<evidence type="ECO:0000313" key="7">
    <source>
        <dbReference type="Proteomes" id="UP000033457"/>
    </source>
</evidence>
<dbReference type="PRINTS" id="PR00778">
    <property type="entry name" value="HTHARSR"/>
</dbReference>
<keyword evidence="3" id="KW-0804">Transcription</keyword>
<name>A0A0F6QZJ8_9CORY</name>
<dbReference type="HOGENOM" id="CLU_097806_7_2_11"/>
<dbReference type="GO" id="GO:0003677">
    <property type="term" value="F:DNA binding"/>
    <property type="evidence" value="ECO:0007669"/>
    <property type="project" value="UniProtKB-KW"/>
</dbReference>
<evidence type="ECO:0000256" key="1">
    <source>
        <dbReference type="ARBA" id="ARBA00023015"/>
    </source>
</evidence>
<keyword evidence="7" id="KW-1185">Reference proteome</keyword>
<dbReference type="PANTHER" id="PTHR43132">
    <property type="entry name" value="ARSENICAL RESISTANCE OPERON REPRESSOR ARSR-RELATED"/>
    <property type="match status" value="1"/>
</dbReference>
<evidence type="ECO:0000313" key="8">
    <source>
        <dbReference type="Proteomes" id="UP000271380"/>
    </source>
</evidence>
<dbReference type="SMART" id="SM00418">
    <property type="entry name" value="HTH_ARSR"/>
    <property type="match status" value="1"/>
</dbReference>
<dbReference type="Proteomes" id="UP000033457">
    <property type="component" value="Chromosome"/>
</dbReference>
<dbReference type="AlphaFoldDB" id="A0A0F6QZJ8"/>
<dbReference type="Gene3D" id="1.10.10.10">
    <property type="entry name" value="Winged helix-like DNA-binding domain superfamily/Winged helix DNA-binding domain"/>
    <property type="match status" value="1"/>
</dbReference>
<dbReference type="InterPro" id="IPR011991">
    <property type="entry name" value="ArsR-like_HTH"/>
</dbReference>
<dbReference type="InterPro" id="IPR001845">
    <property type="entry name" value="HTH_ArsR_DNA-bd_dom"/>
</dbReference>
<protein>
    <submittedName>
        <fullName evidence="6">Predicted transcriptional regulator</fullName>
    </submittedName>
    <submittedName>
        <fullName evidence="5">Putative transcriptional regulator</fullName>
    </submittedName>
</protein>
<dbReference type="KEGG" id="cku:UL82_02730"/>
<dbReference type="CDD" id="cd00090">
    <property type="entry name" value="HTH_ARSR"/>
    <property type="match status" value="1"/>
</dbReference>
<dbReference type="InterPro" id="IPR036388">
    <property type="entry name" value="WH-like_DNA-bd_sf"/>
</dbReference>
<evidence type="ECO:0000259" key="4">
    <source>
        <dbReference type="PROSITE" id="PS50987"/>
    </source>
</evidence>
<reference evidence="6 8" key="2">
    <citation type="submission" date="2018-12" db="EMBL/GenBank/DDBJ databases">
        <authorList>
            <consortium name="Pathogen Informatics"/>
        </authorList>
    </citation>
    <scope>NUCLEOTIDE SEQUENCE [LARGE SCALE GENOMIC DNA]</scope>
    <source>
        <strain evidence="6 8">NCTC949</strain>
    </source>
</reference>
<dbReference type="PANTHER" id="PTHR43132:SF8">
    <property type="entry name" value="HTH-TYPE TRANSCRIPTIONAL REGULATOR KMTR"/>
    <property type="match status" value="1"/>
</dbReference>
<evidence type="ECO:0000256" key="3">
    <source>
        <dbReference type="ARBA" id="ARBA00023163"/>
    </source>
</evidence>
<dbReference type="InterPro" id="IPR051011">
    <property type="entry name" value="Metal_resp_trans_reg"/>
</dbReference>
<dbReference type="Proteomes" id="UP000271380">
    <property type="component" value="Chromosome"/>
</dbReference>
<keyword evidence="1" id="KW-0805">Transcription regulation</keyword>
<dbReference type="EMBL" id="CP011312">
    <property type="protein sequence ID" value="AKE40770.1"/>
    <property type="molecule type" value="Genomic_DNA"/>
</dbReference>
<evidence type="ECO:0000313" key="5">
    <source>
        <dbReference type="EMBL" id="AKE40770.1"/>
    </source>
</evidence>
<organism evidence="5 7">
    <name type="scientific">Corynebacterium kutscheri</name>
    <dbReference type="NCBI Taxonomy" id="35755"/>
    <lineage>
        <taxon>Bacteria</taxon>
        <taxon>Bacillati</taxon>
        <taxon>Actinomycetota</taxon>
        <taxon>Actinomycetes</taxon>
        <taxon>Mycobacteriales</taxon>
        <taxon>Corynebacteriaceae</taxon>
        <taxon>Corynebacterium</taxon>
    </lineage>
</organism>
<evidence type="ECO:0000256" key="2">
    <source>
        <dbReference type="ARBA" id="ARBA00023125"/>
    </source>
</evidence>